<dbReference type="PANTHER" id="PTHR13778:SF47">
    <property type="entry name" value="LIPOPOLYSACCHARIDE 1,3-GALACTOSYLTRANSFERASE"/>
    <property type="match status" value="1"/>
</dbReference>
<accession>A0ABU5MU93</accession>
<dbReference type="Gene3D" id="3.90.550.10">
    <property type="entry name" value="Spore Coat Polysaccharide Biosynthesis Protein SpsA, Chain A"/>
    <property type="match status" value="1"/>
</dbReference>
<evidence type="ECO:0000256" key="1">
    <source>
        <dbReference type="ARBA" id="ARBA00022676"/>
    </source>
</evidence>
<dbReference type="EC" id="2.-.-.-" evidence="4"/>
<gene>
    <name evidence="4" type="ORF">P9H32_03875</name>
</gene>
<keyword evidence="5" id="KW-1185">Reference proteome</keyword>
<keyword evidence="2 4" id="KW-0808">Transferase</keyword>
<evidence type="ECO:0000256" key="3">
    <source>
        <dbReference type="ARBA" id="ARBA00022723"/>
    </source>
</evidence>
<keyword evidence="3" id="KW-0479">Metal-binding</keyword>
<dbReference type="SUPFAM" id="SSF53448">
    <property type="entry name" value="Nucleotide-diphospho-sugar transferases"/>
    <property type="match status" value="1"/>
</dbReference>
<organism evidence="4 5">
    <name type="scientific">Pontiella agarivorans</name>
    <dbReference type="NCBI Taxonomy" id="3038953"/>
    <lineage>
        <taxon>Bacteria</taxon>
        <taxon>Pseudomonadati</taxon>
        <taxon>Kiritimatiellota</taxon>
        <taxon>Kiritimatiellia</taxon>
        <taxon>Kiritimatiellales</taxon>
        <taxon>Pontiellaceae</taxon>
        <taxon>Pontiella</taxon>
    </lineage>
</organism>
<sequence length="296" mass="34351">MKICLAADANYLQHLIVTMASVIINSNPEEPLEFTVLTDGSIHPDCLNGISLSRSYGVRVINAAELVHEHMEIDAECRWPVAVYYRLLLPSLCESDSRIIYLDCDTIVRKSLDELWNLPMKESSIAGVPDDGFGHKKRLAQYGVQLENEYLNSGVMLWNLDRIRSGDYERKLKDAGMRLPNPEFPDQDWINIMFDAEKKIIPPKWNAMSHIFEQERNAAINSTEELFAAKCDPYICHFTNIKPWTMTYTAHPFWLEYWEYLASTPFAGRKYWGIIKKRFLSSDQSLLYRLVRFIKK</sequence>
<evidence type="ECO:0000313" key="5">
    <source>
        <dbReference type="Proteomes" id="UP001290861"/>
    </source>
</evidence>
<name>A0ABU5MU93_9BACT</name>
<dbReference type="InterPro" id="IPR050748">
    <property type="entry name" value="Glycosyltrans_8_dom-fam"/>
</dbReference>
<evidence type="ECO:0000313" key="4">
    <source>
        <dbReference type="EMBL" id="MDZ8117753.1"/>
    </source>
</evidence>
<dbReference type="CDD" id="cd04194">
    <property type="entry name" value="GT8_A4GalT_like"/>
    <property type="match status" value="1"/>
</dbReference>
<dbReference type="InterPro" id="IPR002495">
    <property type="entry name" value="Glyco_trans_8"/>
</dbReference>
<dbReference type="GO" id="GO:0016740">
    <property type="term" value="F:transferase activity"/>
    <property type="evidence" value="ECO:0007669"/>
    <property type="project" value="UniProtKB-KW"/>
</dbReference>
<evidence type="ECO:0000256" key="2">
    <source>
        <dbReference type="ARBA" id="ARBA00022679"/>
    </source>
</evidence>
<dbReference type="Pfam" id="PF01501">
    <property type="entry name" value="Glyco_transf_8"/>
    <property type="match status" value="1"/>
</dbReference>
<dbReference type="Proteomes" id="UP001290861">
    <property type="component" value="Unassembled WGS sequence"/>
</dbReference>
<keyword evidence="1" id="KW-0328">Glycosyltransferase</keyword>
<comment type="caution">
    <text evidence="4">The sequence shown here is derived from an EMBL/GenBank/DDBJ whole genome shotgun (WGS) entry which is preliminary data.</text>
</comment>
<proteinExistence type="predicted"/>
<dbReference type="InterPro" id="IPR029044">
    <property type="entry name" value="Nucleotide-diphossugar_trans"/>
</dbReference>
<reference evidence="4 5" key="1">
    <citation type="journal article" date="2024" name="Appl. Environ. Microbiol.">
        <title>Pontiella agarivorans sp. nov., a novel marine anaerobic bacterium capable of degrading macroalgal polysaccharides and fixing nitrogen.</title>
        <authorList>
            <person name="Liu N."/>
            <person name="Kivenson V."/>
            <person name="Peng X."/>
            <person name="Cui Z."/>
            <person name="Lankiewicz T.S."/>
            <person name="Gosselin K.M."/>
            <person name="English C.J."/>
            <person name="Blair E.M."/>
            <person name="O'Malley M.A."/>
            <person name="Valentine D.L."/>
        </authorList>
    </citation>
    <scope>NUCLEOTIDE SEQUENCE [LARGE SCALE GENOMIC DNA]</scope>
    <source>
        <strain evidence="4 5">NLcol2</strain>
    </source>
</reference>
<dbReference type="PANTHER" id="PTHR13778">
    <property type="entry name" value="GLYCOSYLTRANSFERASE 8 DOMAIN-CONTAINING PROTEIN"/>
    <property type="match status" value="1"/>
</dbReference>
<protein>
    <submittedName>
        <fullName evidence="4">Glycosyltransferase family 8 protein</fullName>
        <ecNumber evidence="4">2.-.-.-</ecNumber>
    </submittedName>
</protein>
<dbReference type="EMBL" id="JARVCO010000004">
    <property type="protein sequence ID" value="MDZ8117753.1"/>
    <property type="molecule type" value="Genomic_DNA"/>
</dbReference>
<dbReference type="RefSeq" id="WP_322607556.1">
    <property type="nucleotide sequence ID" value="NZ_JARVCO010000004.1"/>
</dbReference>